<name>A0A7R9JCT3_TIMCA</name>
<evidence type="ECO:0000256" key="1">
    <source>
        <dbReference type="SAM" id="Coils"/>
    </source>
</evidence>
<keyword evidence="3" id="KW-1133">Transmembrane helix</keyword>
<organism evidence="4">
    <name type="scientific">Timema californicum</name>
    <name type="common">California timema</name>
    <name type="synonym">Walking stick</name>
    <dbReference type="NCBI Taxonomy" id="61474"/>
    <lineage>
        <taxon>Eukaryota</taxon>
        <taxon>Metazoa</taxon>
        <taxon>Ecdysozoa</taxon>
        <taxon>Arthropoda</taxon>
        <taxon>Hexapoda</taxon>
        <taxon>Insecta</taxon>
        <taxon>Pterygota</taxon>
        <taxon>Neoptera</taxon>
        <taxon>Polyneoptera</taxon>
        <taxon>Phasmatodea</taxon>
        <taxon>Timematodea</taxon>
        <taxon>Timematoidea</taxon>
        <taxon>Timematidae</taxon>
        <taxon>Timema</taxon>
    </lineage>
</organism>
<feature type="compositionally biased region" description="Low complexity" evidence="2">
    <location>
        <begin position="1532"/>
        <end position="1542"/>
    </location>
</feature>
<feature type="region of interest" description="Disordered" evidence="2">
    <location>
        <begin position="1532"/>
        <end position="1553"/>
    </location>
</feature>
<feature type="region of interest" description="Disordered" evidence="2">
    <location>
        <begin position="1372"/>
        <end position="1393"/>
    </location>
</feature>
<feature type="region of interest" description="Disordered" evidence="2">
    <location>
        <begin position="196"/>
        <end position="215"/>
    </location>
</feature>
<feature type="compositionally biased region" description="Low complexity" evidence="2">
    <location>
        <begin position="198"/>
        <end position="208"/>
    </location>
</feature>
<feature type="transmembrane region" description="Helical" evidence="3">
    <location>
        <begin position="1638"/>
        <end position="1657"/>
    </location>
</feature>
<feature type="region of interest" description="Disordered" evidence="2">
    <location>
        <begin position="1"/>
        <end position="93"/>
    </location>
</feature>
<keyword evidence="3" id="KW-0472">Membrane</keyword>
<proteinExistence type="predicted"/>
<keyword evidence="1" id="KW-0175">Coiled coil</keyword>
<evidence type="ECO:0000256" key="2">
    <source>
        <dbReference type="SAM" id="MobiDB-lite"/>
    </source>
</evidence>
<keyword evidence="3" id="KW-0812">Transmembrane</keyword>
<accession>A0A7R9JCT3</accession>
<feature type="compositionally biased region" description="Basic and acidic residues" evidence="2">
    <location>
        <begin position="1544"/>
        <end position="1553"/>
    </location>
</feature>
<evidence type="ECO:0000256" key="3">
    <source>
        <dbReference type="SAM" id="Phobius"/>
    </source>
</evidence>
<protein>
    <submittedName>
        <fullName evidence="4">(California timema) hypothetical protein</fullName>
    </submittedName>
</protein>
<feature type="coiled-coil region" evidence="1">
    <location>
        <begin position="1208"/>
        <end position="1250"/>
    </location>
</feature>
<feature type="coiled-coil region" evidence="1">
    <location>
        <begin position="339"/>
        <end position="440"/>
    </location>
</feature>
<feature type="compositionally biased region" description="Polar residues" evidence="2">
    <location>
        <begin position="19"/>
        <end position="35"/>
    </location>
</feature>
<sequence length="1719" mass="196223">MSTLESVLEGDEPADLPRPSTTTDVVDPRSSTTTDVIDPRPSIITDVIDPRPSTPKDVIDPQPSTRTDSIDQQQYTTTDAKESRTINTTKPATGTKDTLIRRAADGKLSPTTGTKDVISRLAVDEKLTPTTGSKDVISQRAVDGKLTPTTGSKDVTSRRAVDGKLTPTTGSKDVIGRRAVDEKLTLTTGTNVIRPLTTDETVGPTTGTSDARLPQLSVTYPGRPSLVERRQKTTTTKQAPPVPEKRRSLGFNVLDIKYSPDKEEKLTVPSPRPRVGIGKTVKFVEPTNEGATVTPKASALATTSPTIEIEKENLIKAIEFITAQRDRCLASRAIDLETIDSQKKRTAAMREQMDQLSETDRGRAVETHLQKEREYLSALEEKDALVASLKEQLADSVRKSQHNEGLQYLTDQIKDYRERLKEKDESIESLEGNIKKLNLDHLSEISKLNHTLDNSRRHLEYKDAKVKRIQKNVSETLSLPLKSICETIESDKRAREDMSKYNHGKEAYIALLQDRLEESDRKAGQIQEQALDKIARERDQYNTVIENNRLLISSLKAKLSESILKTKCQRSIRTITTERDKLGDFLQKQKYALENLRKNHRETLARTEKDLDNARKMIVEANNKFKSILEEKDLLVRLLNSKLEEFVPKSKFKEMVEKISEERDNYKRVAEINDSEIASLHVKMNDFIKISEHQQAINTLVEERMKYVSLLEDKELVISNLHRELMAASSNTQEALVHAHNLFYKEKETHETILTAKEEQITRLSKEVERCNKKIEEVRAEAVVISEQEKCRIKVSLEEKEFRIQGLTKQLFESVPRLQFERVIRFTNIEREKYQEIIESQKSVIERLEGHYFKDDQSSKSKLEEIIENNTKETAKYKELLKEKDAYTESLHAKLNESMPKSDHEHAISLLTKERNDYKFSAETNVSELELLRRKLADSVPKSKHDRDIELITNEKIKYKVILDEKETMLRDLYIRLADDLKDSQDKTARDFTNGLNERNNYKALLKQKESEIEYLKRWLEENMLTVKKECNQRVELITVDRDQYKKMLESNELELASLKAELLSSVTKSEFNATVQSIYNERDKYRELLENQELALKHFSDECKKCIEKSNNNMQLAVDLVIKENERYASILKDKETLIASQQKELAKRIPKSVYDDDIAGITEERDTCKSLLRDKETDIAFLNYKLERAVDKLDHERFVELLTKENKKYELLLQDKDSLIDALKEKLVDDLNKTLDSVVQTIKLSEEEINHFKTELKSKDSTIAQLHERLTSSVDKSEHDKAIASYHKEIDRINASLARKERLSQTLIETIGDSRVQTRDPTSRDPKRDQSNGQNLETEKLCYSNKQSRLCEGENSEVCPKKNSYKINDEAGNKQFGKGEGKDCPNLEHGATVDDKEHNVYSDVHLRDARRVQNHLAETIIELARQRDESVSTLKTKQAIIDLLTEKIDKKLSNAKSSISQQEIDSDLRKSQSEIDNCINLESGTSKKTCTLSESSDSIKTSSYSLSEASDPEKTLSYFLRKASDLGNTYYSSESSTEETSGPEHTRDIQIKKSPLARRRLLMEMINEQPSKYVGGNTSLHKYEDTFTKGYSRQEDIDLQLSSIGLASITSGIQRLRDSPAPMTRTLASGGLLDDIYLYQSLLVILLLGLALNNYQKQVNLTVKSFQHETTSHPTVYEKDTTIFVWNCALHSASDVVFDCCVHANIERDGEEGGTAR</sequence>
<feature type="region of interest" description="Disordered" evidence="2">
    <location>
        <begin position="1311"/>
        <end position="1341"/>
    </location>
</feature>
<feature type="compositionally biased region" description="Basic and acidic residues" evidence="2">
    <location>
        <begin position="1318"/>
        <end position="1332"/>
    </location>
</feature>
<feature type="coiled-coil region" evidence="1">
    <location>
        <begin position="747"/>
        <end position="788"/>
    </location>
</feature>
<evidence type="ECO:0000313" key="4">
    <source>
        <dbReference type="EMBL" id="CAD7576874.1"/>
    </source>
</evidence>
<gene>
    <name evidence="4" type="ORF">TCMB3V08_LOCUS9434</name>
</gene>
<dbReference type="EMBL" id="OE184802">
    <property type="protein sequence ID" value="CAD7576874.1"/>
    <property type="molecule type" value="Genomic_DNA"/>
</dbReference>
<feature type="coiled-coil region" evidence="1">
    <location>
        <begin position="597"/>
        <end position="631"/>
    </location>
</feature>
<feature type="coiled-coil region" evidence="1">
    <location>
        <begin position="1042"/>
        <end position="1103"/>
    </location>
</feature>
<reference evidence="4" key="1">
    <citation type="submission" date="2020-11" db="EMBL/GenBank/DDBJ databases">
        <authorList>
            <person name="Tran Van P."/>
        </authorList>
    </citation>
    <scope>NUCLEOTIDE SEQUENCE</scope>
</reference>
<feature type="coiled-coil region" evidence="1">
    <location>
        <begin position="831"/>
        <end position="897"/>
    </location>
</feature>
<feature type="compositionally biased region" description="Polar residues" evidence="2">
    <location>
        <begin position="62"/>
        <end position="78"/>
    </location>
</feature>